<dbReference type="RefSeq" id="XP_042568436.1">
    <property type="nucleotide sequence ID" value="XM_042712502.1"/>
</dbReference>
<keyword evidence="11" id="KW-0234">DNA repair</keyword>
<feature type="coiled-coil region" evidence="15">
    <location>
        <begin position="748"/>
        <end position="925"/>
    </location>
</feature>
<dbReference type="PIRSF" id="PIRSF005719">
    <property type="entry name" value="SMC"/>
    <property type="match status" value="1"/>
</dbReference>
<evidence type="ECO:0000259" key="17">
    <source>
        <dbReference type="SMART" id="SM00968"/>
    </source>
</evidence>
<feature type="region of interest" description="Disordered" evidence="16">
    <location>
        <begin position="947"/>
        <end position="970"/>
    </location>
</feature>
<dbReference type="GeneID" id="109108176"/>
<dbReference type="OrthoDB" id="413649at2759"/>
<feature type="coiled-coil region" evidence="15">
    <location>
        <begin position="664"/>
        <end position="711"/>
    </location>
</feature>
<name>A0A9Q9VPL5_CYPCA</name>
<dbReference type="Pfam" id="PF06470">
    <property type="entry name" value="SMC_hinge"/>
    <property type="match status" value="1"/>
</dbReference>
<dbReference type="GO" id="GO:0016887">
    <property type="term" value="F:ATP hydrolysis activity"/>
    <property type="evidence" value="ECO:0007669"/>
    <property type="project" value="InterPro"/>
</dbReference>
<keyword evidence="7" id="KW-0227">DNA damage</keyword>
<accession>A0A9Q9VPL5</accession>
<dbReference type="GO" id="GO:0005654">
    <property type="term" value="C:nucleoplasm"/>
    <property type="evidence" value="ECO:0007669"/>
    <property type="project" value="UniProtKB-ARBA"/>
</dbReference>
<dbReference type="GO" id="GO:0007062">
    <property type="term" value="P:sister chromatid cohesion"/>
    <property type="evidence" value="ECO:0007669"/>
    <property type="project" value="InterPro"/>
</dbReference>
<feature type="coiled-coil region" evidence="15">
    <location>
        <begin position="1025"/>
        <end position="1066"/>
    </location>
</feature>
<feature type="coiled-coil region" evidence="15">
    <location>
        <begin position="161"/>
        <end position="490"/>
    </location>
</feature>
<reference evidence="18" key="1">
    <citation type="submission" date="2025-08" db="UniProtKB">
        <authorList>
            <consortium name="RefSeq"/>
        </authorList>
    </citation>
    <scope>IDENTIFICATION</scope>
    <source>
        <tissue evidence="18">Muscle</tissue>
    </source>
</reference>
<dbReference type="SMART" id="SM00968">
    <property type="entry name" value="SMC_hinge"/>
    <property type="match status" value="1"/>
</dbReference>
<keyword evidence="13" id="KW-0131">Cell cycle</keyword>
<dbReference type="InterPro" id="IPR010935">
    <property type="entry name" value="SMC_hinge"/>
</dbReference>
<dbReference type="PANTHER" id="PTHR18937:SF170">
    <property type="entry name" value="STRUCTURAL MAINTENANCE OF CHROMOSOMES PROTEIN 1A"/>
    <property type="match status" value="1"/>
</dbReference>
<dbReference type="Proteomes" id="UP001155660">
    <property type="component" value="Chromosome A23"/>
</dbReference>
<evidence type="ECO:0000256" key="6">
    <source>
        <dbReference type="ARBA" id="ARBA00022741"/>
    </source>
</evidence>
<dbReference type="GO" id="GO:0051301">
    <property type="term" value="P:cell division"/>
    <property type="evidence" value="ECO:0007669"/>
    <property type="project" value="UniProtKB-KW"/>
</dbReference>
<dbReference type="CDD" id="cd03275">
    <property type="entry name" value="ABC_SMC1_euk"/>
    <property type="match status" value="2"/>
</dbReference>
<keyword evidence="12 14" id="KW-0539">Nucleus</keyword>
<evidence type="ECO:0000313" key="18">
    <source>
        <dbReference type="RefSeq" id="XP_042568436.1"/>
    </source>
</evidence>
<keyword evidence="9" id="KW-0067">ATP-binding</keyword>
<dbReference type="FunFam" id="3.40.50.300:FF:000564">
    <property type="entry name" value="Structural maintenance of chromosomes 1A"/>
    <property type="match status" value="1"/>
</dbReference>
<evidence type="ECO:0000256" key="3">
    <source>
        <dbReference type="ARBA" id="ARBA00005597"/>
    </source>
</evidence>
<sequence length="1231" mass="143033">MGYLKLIEIENFKSYKGRQIIGPFHKFTAIIGPNGSGKSNLMDAISFVLAEKTSNLRVKTLKDLIHGAPVGKPAANRAFITMVYQQDNGQELSFSRIIIGSSSEYRINNKVVGLSEYSDELEKLGILIKARNFLVFQGAVESIAMKNPKERTALFEEISRSGELAQEYDRCKKEMVKAEEDTQFNYHRKKNIAAERKEAKQEKEEAERYQRLKDEVVRAHVQLQLFKLYHNESEIEKLNRELAHRNKEIDKDKKRMDRVEEELKEKKKELGKMMRDQQTIEKEIKEKDAELNQKRPLYIKAKENTAHKIKKLEAARKSLQNAQKCYKKRKADMEELDREQGAVEMARHEFEERMEEEAQSQGQDLQLEENQVKAYHRLKEEASKRAATLAQELEKFNRDQKADQDRLDLEERKKIETEAKIKQKIREIEENQKRIEKLEDYITTSRQSLDEQKRMEEELTEEVEQAKRRIDEINMELNQVMEQLGDARIDRQENSRQQRKAEILESIKRLYPGSVYGRLIDLCQPTQKKFQIAVTKVLGKNMDAIIVDSEKTGRDCIQYIKEQRGEPETFLPLDYLEVRPTDEKLRELRGAKLVIDVIRYEPPQIKKALQYACGNALVCENVEDARRIAFGGPYRHKTVALDGTLFQKSGVISGGASDLKAKARRWDEKAVDKLKDRKEKLTDELKEQMKAKRKEAELRQVQSQAHGLQMRLKYSQSDLEQTKTRHLSLNMQEKSKLESELANFGPRINDIKRIIQSREREMKDLKDRMNLVEDEVFVEFCKEIGVRNIREFEEEKVKRQNEIAKKRLEFETQKTRLAIQLDYEKNQLKEDQEKVIMWEQTVKKDENEIERLKKEEQRNMKIIDETMAQLQDLKNQHLAKKSEVNDKNHEMEEIRKKLGGANKELTQLQKEVTAIETKLEQKRSDRHNLLQACKMQDIRLPLRSGTMDDISQEEGSSQAEESLSSSQKTSSTVLAKEALIEIDYSSLSEDLKDSLSDEEIKAEMNTLHQRLNEQQSILQRISAPNMKAMEKLESVRDKFQETSDEFEAARKRAKKAKQSFEQIKKERFDRFNACFESVATNIDEIYKALSRNSSAQAFLGPENPEEPYLDGINYNCVAPGKRFRPMDNLSGGEKTVAALALLFAIHSYKPAPFFVLDEIDAALDNTNIGKVANYIKDQSVQNFQAIVISLKEEFYTKADSLIGVYPEQGDCVISKVLTFDLSQYPDANPNE</sequence>
<evidence type="ECO:0000256" key="7">
    <source>
        <dbReference type="ARBA" id="ARBA00022763"/>
    </source>
</evidence>
<dbReference type="InterPro" id="IPR028468">
    <property type="entry name" value="Smc1_ABC"/>
</dbReference>
<evidence type="ECO:0000256" key="14">
    <source>
        <dbReference type="PIRNR" id="PIRNR005719"/>
    </source>
</evidence>
<dbReference type="PANTHER" id="PTHR18937">
    <property type="entry name" value="STRUCTURAL MAINTENANCE OF CHROMOSOMES SMC FAMILY MEMBER"/>
    <property type="match status" value="1"/>
</dbReference>
<keyword evidence="8" id="KW-0498">Mitosis</keyword>
<feature type="compositionally biased region" description="Low complexity" evidence="16">
    <location>
        <begin position="953"/>
        <end position="970"/>
    </location>
</feature>
<dbReference type="FunFam" id="1.20.1060.20:FF:000001">
    <property type="entry name" value="Structural maintenance of chromosomes 1A"/>
    <property type="match status" value="1"/>
</dbReference>
<dbReference type="GO" id="GO:0005524">
    <property type="term" value="F:ATP binding"/>
    <property type="evidence" value="ECO:0007669"/>
    <property type="project" value="UniProtKB-KW"/>
</dbReference>
<dbReference type="InterPro" id="IPR024704">
    <property type="entry name" value="SMC"/>
</dbReference>
<gene>
    <name evidence="18" type="primary">LOC109108176</name>
</gene>
<evidence type="ECO:0000256" key="12">
    <source>
        <dbReference type="ARBA" id="ARBA00023242"/>
    </source>
</evidence>
<dbReference type="AlphaFoldDB" id="A0A9Q9VPL5"/>
<dbReference type="InterPro" id="IPR003395">
    <property type="entry name" value="RecF/RecN/SMC_N"/>
</dbReference>
<keyword evidence="6" id="KW-0547">Nucleotide-binding</keyword>
<organism evidence="18">
    <name type="scientific">Cyprinus carpio</name>
    <name type="common">Common carp</name>
    <dbReference type="NCBI Taxonomy" id="7962"/>
    <lineage>
        <taxon>Eukaryota</taxon>
        <taxon>Metazoa</taxon>
        <taxon>Chordata</taxon>
        <taxon>Craniata</taxon>
        <taxon>Vertebrata</taxon>
        <taxon>Euteleostomi</taxon>
        <taxon>Actinopterygii</taxon>
        <taxon>Neopterygii</taxon>
        <taxon>Teleostei</taxon>
        <taxon>Ostariophysi</taxon>
        <taxon>Cypriniformes</taxon>
        <taxon>Cyprinidae</taxon>
        <taxon>Cyprininae</taxon>
        <taxon>Cyprinus</taxon>
    </lineage>
</organism>
<keyword evidence="5" id="KW-0132">Cell division</keyword>
<keyword evidence="4" id="KW-0158">Chromosome</keyword>
<dbReference type="Pfam" id="PF02463">
    <property type="entry name" value="SMC_N"/>
    <property type="match status" value="2"/>
</dbReference>
<evidence type="ECO:0000256" key="15">
    <source>
        <dbReference type="SAM" id="Coils"/>
    </source>
</evidence>
<evidence type="ECO:0000256" key="9">
    <source>
        <dbReference type="ARBA" id="ARBA00022840"/>
    </source>
</evidence>
<feature type="domain" description="SMC hinge" evidence="17">
    <location>
        <begin position="513"/>
        <end position="629"/>
    </location>
</feature>
<evidence type="ECO:0000256" key="8">
    <source>
        <dbReference type="ARBA" id="ARBA00022776"/>
    </source>
</evidence>
<comment type="similarity">
    <text evidence="3">Belongs to the SMC family. SMC1 subfamily.</text>
</comment>
<evidence type="ECO:0000256" key="1">
    <source>
        <dbReference type="ARBA" id="ARBA00004123"/>
    </source>
</evidence>
<proteinExistence type="inferred from homology"/>
<evidence type="ECO:0000256" key="10">
    <source>
        <dbReference type="ARBA" id="ARBA00023054"/>
    </source>
</evidence>
<evidence type="ECO:0000256" key="16">
    <source>
        <dbReference type="SAM" id="MobiDB-lite"/>
    </source>
</evidence>
<evidence type="ECO:0000256" key="4">
    <source>
        <dbReference type="ARBA" id="ARBA00022454"/>
    </source>
</evidence>
<comment type="subcellular location">
    <subcellularLocation>
        <location evidence="2">Chromosome</location>
    </subcellularLocation>
    <subcellularLocation>
        <location evidence="1 14">Nucleus</location>
    </subcellularLocation>
</comment>
<protein>
    <recommendedName>
        <fullName evidence="14">Structural maintenance of chromosomes protein</fullName>
    </recommendedName>
</protein>
<evidence type="ECO:0000256" key="11">
    <source>
        <dbReference type="ARBA" id="ARBA00023204"/>
    </source>
</evidence>
<dbReference type="KEGG" id="ccar:109108176"/>
<evidence type="ECO:0000256" key="5">
    <source>
        <dbReference type="ARBA" id="ARBA00022618"/>
    </source>
</evidence>
<dbReference type="GO" id="GO:0030893">
    <property type="term" value="C:meiotic cohesin complex"/>
    <property type="evidence" value="ECO:0007669"/>
    <property type="project" value="TreeGrafter"/>
</dbReference>
<evidence type="ECO:0000256" key="13">
    <source>
        <dbReference type="ARBA" id="ARBA00023306"/>
    </source>
</evidence>
<dbReference type="FunFam" id="3.40.50.300:FF:000562">
    <property type="entry name" value="Structural maintenance of chromosomes protein"/>
    <property type="match status" value="1"/>
</dbReference>
<dbReference type="FunFam" id="3.30.70.1620:FF:000001">
    <property type="entry name" value="Structural maintenance of chromosomes 1B"/>
    <property type="match status" value="1"/>
</dbReference>
<keyword evidence="10 15" id="KW-0175">Coiled coil</keyword>
<evidence type="ECO:0000256" key="2">
    <source>
        <dbReference type="ARBA" id="ARBA00004286"/>
    </source>
</evidence>
<dbReference type="GO" id="GO:0003677">
    <property type="term" value="F:DNA binding"/>
    <property type="evidence" value="ECO:0007669"/>
    <property type="project" value="TreeGrafter"/>
</dbReference>